<feature type="transmembrane region" description="Helical" evidence="1">
    <location>
        <begin position="157"/>
        <end position="178"/>
    </location>
</feature>
<proteinExistence type="predicted"/>
<feature type="transmembrane region" description="Helical" evidence="1">
    <location>
        <begin position="132"/>
        <end position="150"/>
    </location>
</feature>
<evidence type="ECO:0000313" key="2">
    <source>
        <dbReference type="EMBL" id="GAA4897199.1"/>
    </source>
</evidence>
<keyword evidence="3" id="KW-1185">Reference proteome</keyword>
<keyword evidence="1" id="KW-1133">Transmembrane helix</keyword>
<dbReference type="PANTHER" id="PTHR20992">
    <property type="entry name" value="AT15442P-RELATED"/>
    <property type="match status" value="1"/>
</dbReference>
<keyword evidence="1" id="KW-0472">Membrane</keyword>
<gene>
    <name evidence="2" type="ORF">GCM10023203_59850</name>
</gene>
<evidence type="ECO:0008006" key="4">
    <source>
        <dbReference type="Google" id="ProtNLM"/>
    </source>
</evidence>
<feature type="transmembrane region" description="Helical" evidence="1">
    <location>
        <begin position="190"/>
        <end position="210"/>
    </location>
</feature>
<name>A0ABP9FJ31_9PSEU</name>
<organism evidence="2 3">
    <name type="scientific">Actinomycetospora straminea</name>
    <dbReference type="NCBI Taxonomy" id="663607"/>
    <lineage>
        <taxon>Bacteria</taxon>
        <taxon>Bacillati</taxon>
        <taxon>Actinomycetota</taxon>
        <taxon>Actinomycetes</taxon>
        <taxon>Pseudonocardiales</taxon>
        <taxon>Pseudonocardiaceae</taxon>
        <taxon>Actinomycetospora</taxon>
    </lineage>
</organism>
<sequence length="338" mass="33848">MTAVLRAAPFVRVTEADLDRMTGKLYLGDRAARSAFWVLLTLAAVIAAAGVVADSTATVIGAMIVAPLMTPILGTALAVVLADRRQVLRSAIVVVAGAVLVVAVGYLSGLLSPVPEIAATNSQVASRIAPELVDLVAALATGAVGAFALVRSDVSDTLPGVAIAISLVPPLVVVGATLESGAPDQAAGALLLFGTNVTAIVATGTAVLGASRVRAVAMAAGRPVGRLRARTVVVVGALLVAVAVPLGVGSYQTFRGQEVLTAAQPAVQGWARAQSWQVVDVTWSQGVLQVVAAGPPPPADVAALRRALDEAGLAAVPARLSEVLGGTRELPATVPGSS</sequence>
<accession>A0ABP9FJ31</accession>
<dbReference type="Pfam" id="PF04087">
    <property type="entry name" value="DUF389"/>
    <property type="match status" value="1"/>
</dbReference>
<dbReference type="PANTHER" id="PTHR20992:SF9">
    <property type="entry name" value="AT15442P-RELATED"/>
    <property type="match status" value="1"/>
</dbReference>
<keyword evidence="1" id="KW-0812">Transmembrane</keyword>
<comment type="caution">
    <text evidence="2">The sequence shown here is derived from an EMBL/GenBank/DDBJ whole genome shotgun (WGS) entry which is preliminary data.</text>
</comment>
<feature type="transmembrane region" description="Helical" evidence="1">
    <location>
        <begin position="92"/>
        <end position="112"/>
    </location>
</feature>
<reference evidence="3" key="1">
    <citation type="journal article" date="2019" name="Int. J. Syst. Evol. Microbiol.">
        <title>The Global Catalogue of Microorganisms (GCM) 10K type strain sequencing project: providing services to taxonomists for standard genome sequencing and annotation.</title>
        <authorList>
            <consortium name="The Broad Institute Genomics Platform"/>
            <consortium name="The Broad Institute Genome Sequencing Center for Infectious Disease"/>
            <person name="Wu L."/>
            <person name="Ma J."/>
        </authorList>
    </citation>
    <scope>NUCLEOTIDE SEQUENCE [LARGE SCALE GENOMIC DNA]</scope>
    <source>
        <strain evidence="3">JCM 17983</strain>
    </source>
</reference>
<feature type="transmembrane region" description="Helical" evidence="1">
    <location>
        <begin position="34"/>
        <end position="53"/>
    </location>
</feature>
<protein>
    <recommendedName>
        <fullName evidence="4">Hydrophobic protein (TIGR00271 family)</fullName>
    </recommendedName>
</protein>
<feature type="transmembrane region" description="Helical" evidence="1">
    <location>
        <begin position="231"/>
        <end position="251"/>
    </location>
</feature>
<feature type="transmembrane region" description="Helical" evidence="1">
    <location>
        <begin position="59"/>
        <end position="80"/>
    </location>
</feature>
<dbReference type="InterPro" id="IPR005240">
    <property type="entry name" value="DUF389"/>
</dbReference>
<evidence type="ECO:0000313" key="3">
    <source>
        <dbReference type="Proteomes" id="UP001500457"/>
    </source>
</evidence>
<evidence type="ECO:0000256" key="1">
    <source>
        <dbReference type="SAM" id="Phobius"/>
    </source>
</evidence>
<dbReference type="Proteomes" id="UP001500457">
    <property type="component" value="Unassembled WGS sequence"/>
</dbReference>
<dbReference type="EMBL" id="BAABHQ010000033">
    <property type="protein sequence ID" value="GAA4897199.1"/>
    <property type="molecule type" value="Genomic_DNA"/>
</dbReference>